<accession>A0A5N6JBT6</accession>
<feature type="signal peptide" evidence="1">
    <location>
        <begin position="1"/>
        <end position="26"/>
    </location>
</feature>
<feature type="chain" id="PRO_5024858959" evidence="1">
    <location>
        <begin position="27"/>
        <end position="51"/>
    </location>
</feature>
<dbReference type="EMBL" id="ML732780">
    <property type="protein sequence ID" value="KAB8275749.1"/>
    <property type="molecule type" value="Genomic_DNA"/>
</dbReference>
<keyword evidence="3" id="KW-1185">Reference proteome</keyword>
<organism evidence="2 3">
    <name type="scientific">Aspergillus minisclerotigenes</name>
    <dbReference type="NCBI Taxonomy" id="656917"/>
    <lineage>
        <taxon>Eukaryota</taxon>
        <taxon>Fungi</taxon>
        <taxon>Dikarya</taxon>
        <taxon>Ascomycota</taxon>
        <taxon>Pezizomycotina</taxon>
        <taxon>Eurotiomycetes</taxon>
        <taxon>Eurotiomycetidae</taxon>
        <taxon>Eurotiales</taxon>
        <taxon>Aspergillaceae</taxon>
        <taxon>Aspergillus</taxon>
        <taxon>Aspergillus subgen. Circumdati</taxon>
    </lineage>
</organism>
<gene>
    <name evidence="2" type="ORF">BDV30DRAFT_207359</name>
</gene>
<dbReference type="AlphaFoldDB" id="A0A5N6JBT6"/>
<sequence length="51" mass="5891">MAEIRCYRLIGFSVCFFSLPLSTDWAVPWGQSVPYQSRYDMQSSPMYNSSS</sequence>
<evidence type="ECO:0000313" key="3">
    <source>
        <dbReference type="Proteomes" id="UP000326289"/>
    </source>
</evidence>
<proteinExistence type="predicted"/>
<name>A0A5N6JBT6_9EURO</name>
<protein>
    <submittedName>
        <fullName evidence="2">Uncharacterized protein</fullName>
    </submittedName>
</protein>
<keyword evidence="1" id="KW-0732">Signal</keyword>
<evidence type="ECO:0000256" key="1">
    <source>
        <dbReference type="SAM" id="SignalP"/>
    </source>
</evidence>
<evidence type="ECO:0000313" key="2">
    <source>
        <dbReference type="EMBL" id="KAB8275749.1"/>
    </source>
</evidence>
<reference evidence="2 3" key="1">
    <citation type="submission" date="2019-04" db="EMBL/GenBank/DDBJ databases">
        <title>Fungal friends and foes A comparative genomics study of 23 Aspergillus species from section Flavi.</title>
        <authorList>
            <consortium name="DOE Joint Genome Institute"/>
            <person name="Kjaerbolling I."/>
            <person name="Vesth T.C."/>
            <person name="Frisvad J.C."/>
            <person name="Nybo J.L."/>
            <person name="Theobald S."/>
            <person name="Kildgaard S."/>
            <person name="Petersen T.I."/>
            <person name="Kuo A."/>
            <person name="Sato A."/>
            <person name="Lyhne E.K."/>
            <person name="Kogle M.E."/>
            <person name="Wiebenga A."/>
            <person name="Kun R.S."/>
            <person name="Lubbers R.J."/>
            <person name="Makela M.R."/>
            <person name="Barry K."/>
            <person name="Chovatia M."/>
            <person name="Clum A."/>
            <person name="Daum C."/>
            <person name="Haridas S."/>
            <person name="He G."/>
            <person name="LaButti K."/>
            <person name="Lipzen A."/>
            <person name="Mondo S."/>
            <person name="Pangilinan J."/>
            <person name="Riley R."/>
            <person name="Salamov A."/>
            <person name="Simmons B.A."/>
            <person name="Magnuson J.K."/>
            <person name="Henrissat B."/>
            <person name="Mortensen U.H."/>
            <person name="Larsen T.O."/>
            <person name="De vries R.P."/>
            <person name="Grigoriev I.V."/>
            <person name="Machida M."/>
            <person name="Baker S.E."/>
            <person name="Andersen M.R."/>
        </authorList>
    </citation>
    <scope>NUCLEOTIDE SEQUENCE [LARGE SCALE GENOMIC DNA]</scope>
    <source>
        <strain evidence="2 3">CBS 117635</strain>
    </source>
</reference>
<dbReference type="Proteomes" id="UP000326289">
    <property type="component" value="Unassembled WGS sequence"/>
</dbReference>